<evidence type="ECO:0000256" key="12">
    <source>
        <dbReference type="ARBA" id="ARBA00023293"/>
    </source>
</evidence>
<evidence type="ECO:0000256" key="9">
    <source>
        <dbReference type="ARBA" id="ARBA00023170"/>
    </source>
</evidence>
<evidence type="ECO:0000256" key="7">
    <source>
        <dbReference type="ARBA" id="ARBA00023134"/>
    </source>
</evidence>
<dbReference type="GO" id="GO:0005525">
    <property type="term" value="F:GTP binding"/>
    <property type="evidence" value="ECO:0007669"/>
    <property type="project" value="UniProtKB-KW"/>
</dbReference>
<dbReference type="GO" id="GO:0004016">
    <property type="term" value="F:adenylate cyclase activity"/>
    <property type="evidence" value="ECO:0007669"/>
    <property type="project" value="TreeGrafter"/>
</dbReference>
<dbReference type="InterPro" id="IPR029787">
    <property type="entry name" value="Nucleotide_cyclase"/>
</dbReference>
<dbReference type="InterPro" id="IPR001828">
    <property type="entry name" value="ANF_lig-bd_rcpt"/>
</dbReference>
<dbReference type="InterPro" id="IPR001170">
    <property type="entry name" value="ANPR/GUC"/>
</dbReference>
<evidence type="ECO:0000256" key="15">
    <source>
        <dbReference type="SAM" id="SignalP"/>
    </source>
</evidence>
<keyword evidence="10" id="KW-0325">Glycoprotein</keyword>
<keyword evidence="11 13" id="KW-0456">Lyase</keyword>
<evidence type="ECO:0000259" key="16">
    <source>
        <dbReference type="PROSITE" id="PS50125"/>
    </source>
</evidence>
<keyword evidence="8" id="KW-0472">Membrane</keyword>
<evidence type="ECO:0000256" key="1">
    <source>
        <dbReference type="ARBA" id="ARBA00004479"/>
    </source>
</evidence>
<accession>A0A2B4SPN6</accession>
<keyword evidence="12" id="KW-0141">cGMP biosynthesis</keyword>
<keyword evidence="18" id="KW-1185">Reference proteome</keyword>
<feature type="domain" description="Guanylate cyclase" evidence="16">
    <location>
        <begin position="749"/>
        <end position="879"/>
    </location>
</feature>
<evidence type="ECO:0000256" key="3">
    <source>
        <dbReference type="ARBA" id="ARBA00022692"/>
    </source>
</evidence>
<keyword evidence="7" id="KW-0342">GTP-binding</keyword>
<dbReference type="EMBL" id="LSMT01000030">
    <property type="protein sequence ID" value="PFX31871.1"/>
    <property type="molecule type" value="Genomic_DNA"/>
</dbReference>
<dbReference type="OrthoDB" id="1890790at2759"/>
<dbReference type="InterPro" id="IPR028082">
    <property type="entry name" value="Peripla_BP_I"/>
</dbReference>
<feature type="chain" id="PRO_5012676682" description="guanylate cyclase" evidence="15">
    <location>
        <begin position="26"/>
        <end position="962"/>
    </location>
</feature>
<organism evidence="17 18">
    <name type="scientific">Stylophora pistillata</name>
    <name type="common">Smooth cauliflower coral</name>
    <dbReference type="NCBI Taxonomy" id="50429"/>
    <lineage>
        <taxon>Eukaryota</taxon>
        <taxon>Metazoa</taxon>
        <taxon>Cnidaria</taxon>
        <taxon>Anthozoa</taxon>
        <taxon>Hexacorallia</taxon>
        <taxon>Scleractinia</taxon>
        <taxon>Astrocoeniina</taxon>
        <taxon>Pocilloporidae</taxon>
        <taxon>Stylophora</taxon>
    </lineage>
</organism>
<dbReference type="GO" id="GO:0005886">
    <property type="term" value="C:plasma membrane"/>
    <property type="evidence" value="ECO:0007669"/>
    <property type="project" value="TreeGrafter"/>
</dbReference>
<dbReference type="SUPFAM" id="SSF53822">
    <property type="entry name" value="Periplasmic binding protein-like I"/>
    <property type="match status" value="1"/>
</dbReference>
<reference evidence="18" key="1">
    <citation type="journal article" date="2017" name="bioRxiv">
        <title>Comparative analysis of the genomes of Stylophora pistillata and Acropora digitifera provides evidence for extensive differences between species of corals.</title>
        <authorList>
            <person name="Voolstra C.R."/>
            <person name="Li Y."/>
            <person name="Liew Y.J."/>
            <person name="Baumgarten S."/>
            <person name="Zoccola D."/>
            <person name="Flot J.-F."/>
            <person name="Tambutte S."/>
            <person name="Allemand D."/>
            <person name="Aranda M."/>
        </authorList>
    </citation>
    <scope>NUCLEOTIDE SEQUENCE [LARGE SCALE GENOMIC DNA]</scope>
</reference>
<dbReference type="PRINTS" id="PR00255">
    <property type="entry name" value="NATPEPTIDER"/>
</dbReference>
<sequence length="962" mass="109232">MATWQFNNIVILMVLLHMAAIQSNSQSNTENVTVVLLYPYSSCEQLITTDNPFASAFLVAIETINNSSTFNFTISYRLNDTRCSELVAIEAMTEHKNRGVQVFIGPGNETYCATSARVAAAWNLPIISYFCNEDVVSDKSLYPTFARTRPPNSQLSKSILAVLRKFSWARVAIIYCDGSCFSQQRWDKTKEDMKTYFEENDIEVTYEVQMPQEHQQERFDQVLEEIKVKARIVVIAANPEYAPPFMVRAQKKGMTNGDYVYIISTANSVIGQQHQNTEYWWTGISGKINKVEAERAWHSVLTLVPRPFNGTKYKKFQQRVLEKTKDTTQDQVVHYAAYLYDAVYLYALALNKTISNGQSPRDGVAVFKNIRRTNFESITGFQLHLDENGDVEFNMTLLEFFKNANDGHEMKTVGEFKLNETSGNQFLELFSGINISWCEYDQRTSPPADRPPCGFVGELCPTPSPTIYESGQHAGYSANRKRAFEKELASQIWRVKYEDIVICPATGIGVSRISNMSEISTANRSRCGMTLGTYKGHPVVIKSIEKNHIDLRRTVLLELKQEINLNEEIKLDSIFIHSFILEITTKHSPYRGTPQGDVYSFGIIVHELETRHLPFHDCHLEVEEIVGRVLASTNPPFRPPLTANVAKEDLHLLMKMCWNENPEERPEFWEIRKLLKKIHGRRNNLVDKIIYMLEEHSLNLEKLVEKRTEQWIEEKKRTDELLHNMLPKSVADQLKSGRPVEAESFDEVTLFFSDIVGFTALSSESTPLEIVTLLNDLYTTFDAIIHGYDVYKVETIGDAYMVVSGLPIRNGHQHSLEIADMALHLLQSVQTFKIKHRPEEKLKLRIGIHSGPVCAGVVGLKMPRYCLFGDTVNTASRMESNGEALKIHISAATKEFLETFGDYNMTERGSIVVKGKGKLVTYWLNGKVSHAHSPKAIARSRSETGQFSSSGIEVELARTPDP</sequence>
<comment type="caution">
    <text evidence="17">The sequence shown here is derived from an EMBL/GenBank/DDBJ whole genome shotgun (WGS) entry which is preliminary data.</text>
</comment>
<dbReference type="InterPro" id="IPR011009">
    <property type="entry name" value="Kinase-like_dom_sf"/>
</dbReference>
<proteinExistence type="inferred from homology"/>
<keyword evidence="5" id="KW-0547">Nucleotide-binding</keyword>
<dbReference type="STRING" id="50429.A0A2B4SPN6"/>
<dbReference type="SUPFAM" id="SSF55073">
    <property type="entry name" value="Nucleotide cyclase"/>
    <property type="match status" value="1"/>
</dbReference>
<dbReference type="EC" id="4.6.1.2" evidence="2"/>
<dbReference type="AlphaFoldDB" id="A0A2B4SPN6"/>
<evidence type="ECO:0000256" key="14">
    <source>
        <dbReference type="SAM" id="MobiDB-lite"/>
    </source>
</evidence>
<dbReference type="GO" id="GO:0001653">
    <property type="term" value="F:peptide receptor activity"/>
    <property type="evidence" value="ECO:0007669"/>
    <property type="project" value="TreeGrafter"/>
</dbReference>
<dbReference type="PANTHER" id="PTHR11920">
    <property type="entry name" value="GUANYLYL CYCLASE"/>
    <property type="match status" value="1"/>
</dbReference>
<comment type="subcellular location">
    <subcellularLocation>
        <location evidence="1">Membrane</location>
        <topology evidence="1">Single-pass type I membrane protein</topology>
    </subcellularLocation>
</comment>
<dbReference type="PANTHER" id="PTHR11920:SF335">
    <property type="entry name" value="GUANYLATE CYCLASE"/>
    <property type="match status" value="1"/>
</dbReference>
<dbReference type="Gene3D" id="3.40.50.2300">
    <property type="match status" value="2"/>
</dbReference>
<evidence type="ECO:0000256" key="11">
    <source>
        <dbReference type="ARBA" id="ARBA00023239"/>
    </source>
</evidence>
<dbReference type="InterPro" id="IPR050401">
    <property type="entry name" value="Cyclic_nucleotide_synthase"/>
</dbReference>
<dbReference type="Pfam" id="PF07714">
    <property type="entry name" value="PK_Tyr_Ser-Thr"/>
    <property type="match status" value="1"/>
</dbReference>
<dbReference type="GO" id="GO:0004383">
    <property type="term" value="F:guanylate cyclase activity"/>
    <property type="evidence" value="ECO:0007669"/>
    <property type="project" value="UniProtKB-EC"/>
</dbReference>
<dbReference type="CDD" id="cd06370">
    <property type="entry name" value="PBP1_SAP_GC-like"/>
    <property type="match status" value="1"/>
</dbReference>
<dbReference type="GO" id="GO:0035556">
    <property type="term" value="P:intracellular signal transduction"/>
    <property type="evidence" value="ECO:0007669"/>
    <property type="project" value="InterPro"/>
</dbReference>
<feature type="region of interest" description="Disordered" evidence="14">
    <location>
        <begin position="941"/>
        <end position="962"/>
    </location>
</feature>
<dbReference type="InterPro" id="IPR018297">
    <property type="entry name" value="A/G_cyclase_CS"/>
</dbReference>
<evidence type="ECO:0000256" key="2">
    <source>
        <dbReference type="ARBA" id="ARBA00012202"/>
    </source>
</evidence>
<dbReference type="FunFam" id="3.30.70.1230:FF:000004">
    <property type="entry name" value="Guanylate cyclase"/>
    <property type="match status" value="1"/>
</dbReference>
<dbReference type="SMART" id="SM00044">
    <property type="entry name" value="CYCc"/>
    <property type="match status" value="1"/>
</dbReference>
<keyword evidence="3" id="KW-0812">Transmembrane</keyword>
<gene>
    <name evidence="17" type="primary">NPR1</name>
    <name evidence="17" type="ORF">AWC38_SpisGene3305</name>
</gene>
<dbReference type="Pfam" id="PF00211">
    <property type="entry name" value="Guanylate_cyc"/>
    <property type="match status" value="1"/>
</dbReference>
<feature type="signal peptide" evidence="15">
    <location>
        <begin position="1"/>
        <end position="25"/>
    </location>
</feature>
<name>A0A2B4SPN6_STYPI</name>
<dbReference type="Gene3D" id="1.10.510.10">
    <property type="entry name" value="Transferase(Phosphotransferase) domain 1"/>
    <property type="match status" value="1"/>
</dbReference>
<evidence type="ECO:0000313" key="18">
    <source>
        <dbReference type="Proteomes" id="UP000225706"/>
    </source>
</evidence>
<dbReference type="Gene3D" id="3.30.70.1230">
    <property type="entry name" value="Nucleotide cyclase"/>
    <property type="match status" value="1"/>
</dbReference>
<evidence type="ECO:0000256" key="13">
    <source>
        <dbReference type="RuleBase" id="RU000405"/>
    </source>
</evidence>
<dbReference type="Pfam" id="PF07701">
    <property type="entry name" value="HNOBA"/>
    <property type="match status" value="1"/>
</dbReference>
<dbReference type="InterPro" id="IPR001054">
    <property type="entry name" value="A/G_cyclase"/>
</dbReference>
<dbReference type="Pfam" id="PF01094">
    <property type="entry name" value="ANF_receptor"/>
    <property type="match status" value="1"/>
</dbReference>
<dbReference type="Proteomes" id="UP000225706">
    <property type="component" value="Unassembled WGS sequence"/>
</dbReference>
<evidence type="ECO:0000313" key="17">
    <source>
        <dbReference type="EMBL" id="PFX31871.1"/>
    </source>
</evidence>
<comment type="similarity">
    <text evidence="13">Belongs to the adenylyl cyclase class-4/guanylyl cyclase family.</text>
</comment>
<evidence type="ECO:0000256" key="10">
    <source>
        <dbReference type="ARBA" id="ARBA00023180"/>
    </source>
</evidence>
<evidence type="ECO:0000256" key="6">
    <source>
        <dbReference type="ARBA" id="ARBA00022989"/>
    </source>
</evidence>
<dbReference type="InterPro" id="IPR001245">
    <property type="entry name" value="Ser-Thr/Tyr_kinase_cat_dom"/>
</dbReference>
<evidence type="ECO:0000256" key="5">
    <source>
        <dbReference type="ARBA" id="ARBA00022741"/>
    </source>
</evidence>
<evidence type="ECO:0000256" key="4">
    <source>
        <dbReference type="ARBA" id="ARBA00022729"/>
    </source>
</evidence>
<dbReference type="GO" id="GO:0007168">
    <property type="term" value="P:receptor guanylyl cyclase signaling pathway"/>
    <property type="evidence" value="ECO:0007669"/>
    <property type="project" value="TreeGrafter"/>
</dbReference>
<protein>
    <recommendedName>
        <fullName evidence="2">guanylate cyclase</fullName>
        <ecNumber evidence="2">4.6.1.2</ecNumber>
    </recommendedName>
</protein>
<keyword evidence="9 17" id="KW-0675">Receptor</keyword>
<dbReference type="PROSITE" id="PS50125">
    <property type="entry name" value="GUANYLATE_CYCLASE_2"/>
    <property type="match status" value="1"/>
</dbReference>
<dbReference type="PROSITE" id="PS00452">
    <property type="entry name" value="GUANYLATE_CYCLASE_1"/>
    <property type="match status" value="1"/>
</dbReference>
<evidence type="ECO:0000256" key="8">
    <source>
        <dbReference type="ARBA" id="ARBA00023136"/>
    </source>
</evidence>
<dbReference type="Gene3D" id="6.10.250.780">
    <property type="match status" value="1"/>
</dbReference>
<dbReference type="InterPro" id="IPR011645">
    <property type="entry name" value="HNOB_dom_associated"/>
</dbReference>
<dbReference type="GO" id="GO:0004672">
    <property type="term" value="F:protein kinase activity"/>
    <property type="evidence" value="ECO:0007669"/>
    <property type="project" value="InterPro"/>
</dbReference>
<dbReference type="SUPFAM" id="SSF56112">
    <property type="entry name" value="Protein kinase-like (PK-like)"/>
    <property type="match status" value="1"/>
</dbReference>
<keyword evidence="4 15" id="KW-0732">Signal</keyword>
<keyword evidence="6" id="KW-1133">Transmembrane helix</keyword>
<dbReference type="CDD" id="cd07302">
    <property type="entry name" value="CHD"/>
    <property type="match status" value="1"/>
</dbReference>